<evidence type="ECO:0000259" key="2">
    <source>
        <dbReference type="Pfam" id="PF00589"/>
    </source>
</evidence>
<gene>
    <name evidence="3" type="ORF">PLOB_00011760</name>
</gene>
<keyword evidence="1" id="KW-0233">DNA recombination</keyword>
<dbReference type="InterPro" id="IPR002104">
    <property type="entry name" value="Integrase_catalytic"/>
</dbReference>
<accession>A0ABN8QZI6</accession>
<name>A0ABN8QZI6_9CNID</name>
<dbReference type="EMBL" id="CALNXK010000162">
    <property type="protein sequence ID" value="CAH3171225.1"/>
    <property type="molecule type" value="Genomic_DNA"/>
</dbReference>
<evidence type="ECO:0000313" key="3">
    <source>
        <dbReference type="EMBL" id="CAH3171225.1"/>
    </source>
</evidence>
<dbReference type="Proteomes" id="UP001159405">
    <property type="component" value="Unassembled WGS sequence"/>
</dbReference>
<dbReference type="Pfam" id="PF00589">
    <property type="entry name" value="Phage_integrase"/>
    <property type="match status" value="1"/>
</dbReference>
<dbReference type="SUPFAM" id="SSF56349">
    <property type="entry name" value="DNA breaking-rejoining enzymes"/>
    <property type="match status" value="1"/>
</dbReference>
<feature type="domain" description="Tyr recombinase" evidence="2">
    <location>
        <begin position="89"/>
        <end position="157"/>
    </location>
</feature>
<reference evidence="3 4" key="1">
    <citation type="submission" date="2022-05" db="EMBL/GenBank/DDBJ databases">
        <authorList>
            <consortium name="Genoscope - CEA"/>
            <person name="William W."/>
        </authorList>
    </citation>
    <scope>NUCLEOTIDE SEQUENCE [LARGE SCALE GENOMIC DNA]</scope>
</reference>
<organism evidence="3 4">
    <name type="scientific">Porites lobata</name>
    <dbReference type="NCBI Taxonomy" id="104759"/>
    <lineage>
        <taxon>Eukaryota</taxon>
        <taxon>Metazoa</taxon>
        <taxon>Cnidaria</taxon>
        <taxon>Anthozoa</taxon>
        <taxon>Hexacorallia</taxon>
        <taxon>Scleractinia</taxon>
        <taxon>Fungiina</taxon>
        <taxon>Poritidae</taxon>
        <taxon>Porites</taxon>
    </lineage>
</organism>
<keyword evidence="4" id="KW-1185">Reference proteome</keyword>
<protein>
    <recommendedName>
        <fullName evidence="2">Tyr recombinase domain-containing protein</fullName>
    </recommendedName>
</protein>
<evidence type="ECO:0000256" key="1">
    <source>
        <dbReference type="ARBA" id="ARBA00023172"/>
    </source>
</evidence>
<feature type="non-terminal residue" evidence="3">
    <location>
        <position position="1"/>
    </location>
</feature>
<dbReference type="Gene3D" id="1.10.443.10">
    <property type="entry name" value="Intergrase catalytic core"/>
    <property type="match status" value="1"/>
</dbReference>
<dbReference type="InterPro" id="IPR013762">
    <property type="entry name" value="Integrase-like_cat_sf"/>
</dbReference>
<comment type="caution">
    <text evidence="3">The sequence shown here is derived from an EMBL/GenBank/DDBJ whole genome shotgun (WGS) entry which is preliminary data.</text>
</comment>
<proteinExistence type="predicted"/>
<sequence>QARVTPKQATPFFVDKLTQLSKHLEGELARSKSKLDRFIIARDQAYFKLAFFSGDRPGDLGQVKVPEILRFPNDDGFLFNHIWGKTLRDDSPFSSSAADARLKVYLKQMKADDGETLHGFRSGCAITLALTGADLSEIMEHVGWARRHTALHYLQLAKVLKHDGPSGRLATPSAENVVAPWQDVNQLKRFVCAFPAAEQRKRPAE</sequence>
<evidence type="ECO:0000313" key="4">
    <source>
        <dbReference type="Proteomes" id="UP001159405"/>
    </source>
</evidence>
<dbReference type="InterPro" id="IPR011010">
    <property type="entry name" value="DNA_brk_join_enz"/>
</dbReference>